<dbReference type="PRINTS" id="PR01078">
    <property type="entry name" value="AMINACHANNEL"/>
</dbReference>
<keyword evidence="6 13" id="KW-1133">Transmembrane helix</keyword>
<protein>
    <recommendedName>
        <fullName evidence="16">Pickpocket protein 28</fullName>
    </recommendedName>
</protein>
<keyword evidence="3 12" id="KW-0813">Transport</keyword>
<comment type="subcellular location">
    <subcellularLocation>
        <location evidence="1">Membrane</location>
        <topology evidence="1">Multi-pass membrane protein</topology>
    </subcellularLocation>
</comment>
<dbReference type="GO" id="GO:0005886">
    <property type="term" value="C:plasma membrane"/>
    <property type="evidence" value="ECO:0007669"/>
    <property type="project" value="TreeGrafter"/>
</dbReference>
<name>A0A653DNN7_CALMS</name>
<evidence type="ECO:0000313" key="14">
    <source>
        <dbReference type="EMBL" id="VEN60958.1"/>
    </source>
</evidence>
<evidence type="ECO:0000256" key="10">
    <source>
        <dbReference type="ARBA" id="ARBA00023201"/>
    </source>
</evidence>
<evidence type="ECO:0000256" key="1">
    <source>
        <dbReference type="ARBA" id="ARBA00004141"/>
    </source>
</evidence>
<evidence type="ECO:0000256" key="6">
    <source>
        <dbReference type="ARBA" id="ARBA00022989"/>
    </source>
</evidence>
<comment type="similarity">
    <text evidence="2 12">Belongs to the amiloride-sensitive sodium channel (TC 1.A.6) family.</text>
</comment>
<keyword evidence="10 12" id="KW-0739">Sodium transport</keyword>
<dbReference type="GO" id="GO:0015280">
    <property type="term" value="F:ligand-gated sodium channel activity"/>
    <property type="evidence" value="ECO:0007669"/>
    <property type="project" value="TreeGrafter"/>
</dbReference>
<accession>A0A653DNN7</accession>
<feature type="transmembrane region" description="Helical" evidence="13">
    <location>
        <begin position="476"/>
        <end position="498"/>
    </location>
</feature>
<dbReference type="InterPro" id="IPR020903">
    <property type="entry name" value="ENaC_CS"/>
</dbReference>
<evidence type="ECO:0000256" key="9">
    <source>
        <dbReference type="ARBA" id="ARBA00023136"/>
    </source>
</evidence>
<evidence type="ECO:0000256" key="12">
    <source>
        <dbReference type="RuleBase" id="RU000679"/>
    </source>
</evidence>
<keyword evidence="15" id="KW-1185">Reference proteome</keyword>
<keyword evidence="9 13" id="KW-0472">Membrane</keyword>
<organism evidence="14 15">
    <name type="scientific">Callosobruchus maculatus</name>
    <name type="common">Southern cowpea weevil</name>
    <name type="synonym">Pulse bruchid</name>
    <dbReference type="NCBI Taxonomy" id="64391"/>
    <lineage>
        <taxon>Eukaryota</taxon>
        <taxon>Metazoa</taxon>
        <taxon>Ecdysozoa</taxon>
        <taxon>Arthropoda</taxon>
        <taxon>Hexapoda</taxon>
        <taxon>Insecta</taxon>
        <taxon>Pterygota</taxon>
        <taxon>Neoptera</taxon>
        <taxon>Endopterygota</taxon>
        <taxon>Coleoptera</taxon>
        <taxon>Polyphaga</taxon>
        <taxon>Cucujiformia</taxon>
        <taxon>Chrysomeloidea</taxon>
        <taxon>Chrysomelidae</taxon>
        <taxon>Bruchinae</taxon>
        <taxon>Bruchini</taxon>
        <taxon>Callosobruchus</taxon>
    </lineage>
</organism>
<gene>
    <name evidence="14" type="ORF">CALMAC_LOCUS18493</name>
</gene>
<keyword evidence="11 12" id="KW-0407">Ion channel</keyword>
<keyword evidence="4 12" id="KW-0894">Sodium channel</keyword>
<dbReference type="PANTHER" id="PTHR11690:SF288">
    <property type="entry name" value="AMILORIDE-SENSITIVE NA+ CHANNEL-RELATED"/>
    <property type="match status" value="1"/>
</dbReference>
<dbReference type="InterPro" id="IPR001873">
    <property type="entry name" value="ENaC"/>
</dbReference>
<dbReference type="EMBL" id="CAACVG010012843">
    <property type="protein sequence ID" value="VEN60958.1"/>
    <property type="molecule type" value="Genomic_DNA"/>
</dbReference>
<dbReference type="PROSITE" id="PS01206">
    <property type="entry name" value="ASC"/>
    <property type="match status" value="1"/>
</dbReference>
<evidence type="ECO:0000256" key="3">
    <source>
        <dbReference type="ARBA" id="ARBA00022448"/>
    </source>
</evidence>
<evidence type="ECO:0000256" key="4">
    <source>
        <dbReference type="ARBA" id="ARBA00022461"/>
    </source>
</evidence>
<evidence type="ECO:0000256" key="11">
    <source>
        <dbReference type="ARBA" id="ARBA00023303"/>
    </source>
</evidence>
<dbReference type="PANTHER" id="PTHR11690">
    <property type="entry name" value="AMILORIDE-SENSITIVE SODIUM CHANNEL-RELATED"/>
    <property type="match status" value="1"/>
</dbReference>
<evidence type="ECO:0000256" key="7">
    <source>
        <dbReference type="ARBA" id="ARBA00023053"/>
    </source>
</evidence>
<evidence type="ECO:0008006" key="16">
    <source>
        <dbReference type="Google" id="ProtNLM"/>
    </source>
</evidence>
<evidence type="ECO:0000256" key="5">
    <source>
        <dbReference type="ARBA" id="ARBA00022692"/>
    </source>
</evidence>
<sequence>MSAKEDKGSQGKRLKVYFREYCDYTGIHGFKYIGESRTVAERIWWIMWLLVSMILCGMMVYQIFDRYINYPVLITFSMKESRLQQIPFPAVTICPRAKFSLSRFNATAVQDKMLENNHTFQEMEELAYASSVCAFGLWQSVNYTRERFYRFLNESRPYIFKYCQYLDQEPECRDYFTPILTEEGVCYSFNILDKADMFRDNVEFILPNYHSATPMKHWDVEKGYTAFEIDAYPRRALRVGQKNALSVMMKTKKEDVEYECANYQSGYRINVHFPSVYPDVNENFFTVPLGQSVTGLIIPEMIRTSEGVKQFHPKTRDCYFQSERPLQFFKVYSQTNCLMECKANFTLRLCGCVGFHMPKAEGTPICLMEKHTCMEDVEEDTFFAVNNDYSVIEDKTRYSNFSQCDCLPMCTDITYKLELSQNPITYTPRFPGEMYMDGDRWYQTHFSVLTLYFKANHMETRERNELYSLPDVIANFGGLLGLFTGFSILSTVEIIYFLSLRIWGNVKLFSNWSGPRREIRNETNDSKNSREVTYSDICHMC</sequence>
<dbReference type="Pfam" id="PF00858">
    <property type="entry name" value="ASC"/>
    <property type="match status" value="1"/>
</dbReference>
<dbReference type="AlphaFoldDB" id="A0A653DNN7"/>
<keyword evidence="8 12" id="KW-0406">Ion transport</keyword>
<keyword evidence="5 12" id="KW-0812">Transmembrane</keyword>
<dbReference type="Gene3D" id="1.10.287.770">
    <property type="entry name" value="YojJ-like"/>
    <property type="match status" value="1"/>
</dbReference>
<dbReference type="OrthoDB" id="6021021at2759"/>
<evidence type="ECO:0000313" key="15">
    <source>
        <dbReference type="Proteomes" id="UP000410492"/>
    </source>
</evidence>
<dbReference type="Proteomes" id="UP000410492">
    <property type="component" value="Unassembled WGS sequence"/>
</dbReference>
<evidence type="ECO:0000256" key="13">
    <source>
        <dbReference type="SAM" id="Phobius"/>
    </source>
</evidence>
<reference evidence="14 15" key="1">
    <citation type="submission" date="2019-01" db="EMBL/GenBank/DDBJ databases">
        <authorList>
            <person name="Sayadi A."/>
        </authorList>
    </citation>
    <scope>NUCLEOTIDE SEQUENCE [LARGE SCALE GENOMIC DNA]</scope>
</reference>
<evidence type="ECO:0000256" key="2">
    <source>
        <dbReference type="ARBA" id="ARBA00007193"/>
    </source>
</evidence>
<keyword evidence="7" id="KW-0915">Sodium</keyword>
<evidence type="ECO:0000256" key="8">
    <source>
        <dbReference type="ARBA" id="ARBA00023065"/>
    </source>
</evidence>
<feature type="transmembrane region" description="Helical" evidence="13">
    <location>
        <begin position="43"/>
        <end position="64"/>
    </location>
</feature>
<proteinExistence type="inferred from homology"/>
<dbReference type="Gene3D" id="1.10.287.820">
    <property type="entry name" value="Acid-sensing ion channel domain"/>
    <property type="match status" value="1"/>
</dbReference>